<dbReference type="AlphaFoldDB" id="A0A0D2XL39"/>
<name>A0A0D2XL39_FUSOF</name>
<sequence length="79" mass="8788">MAADVGQILDCEGVEKVIGVSHDLIIAGVIQYSFFYSKYISLDRSSCTDGRYPPVAHARQDGNRHLRQSSQNGAMENYH</sequence>
<dbReference type="EnsemblFungi" id="FOXG_04663T0">
    <property type="protein sequence ID" value="FOXG_04663P0"/>
    <property type="gene ID" value="FOXG_04663"/>
</dbReference>
<feature type="compositionally biased region" description="Polar residues" evidence="1">
    <location>
        <begin position="68"/>
        <end position="79"/>
    </location>
</feature>
<evidence type="ECO:0000313" key="2">
    <source>
        <dbReference type="EnsemblFungi" id="FOXG_04663P0"/>
    </source>
</evidence>
<evidence type="ECO:0000256" key="1">
    <source>
        <dbReference type="SAM" id="MobiDB-lite"/>
    </source>
</evidence>
<feature type="region of interest" description="Disordered" evidence="1">
    <location>
        <begin position="53"/>
        <end position="79"/>
    </location>
</feature>
<dbReference type="Proteomes" id="UP000002489">
    <property type="component" value="Unassembled WGS sequence"/>
</dbReference>
<proteinExistence type="predicted"/>
<evidence type="ECO:0000313" key="3">
    <source>
        <dbReference type="Proteomes" id="UP000002489"/>
    </source>
</evidence>
<organism evidence="2 3">
    <name type="scientific">Fusarium oxysporum (strain Fo5176)</name>
    <name type="common">Fusarium vascular wilt</name>
    <dbReference type="NCBI Taxonomy" id="660025"/>
    <lineage>
        <taxon>Eukaryota</taxon>
        <taxon>Fungi</taxon>
        <taxon>Dikarya</taxon>
        <taxon>Ascomycota</taxon>
        <taxon>Pezizomycotina</taxon>
        <taxon>Sordariomycetes</taxon>
        <taxon>Hypocreomycetidae</taxon>
        <taxon>Hypocreales</taxon>
        <taxon>Nectriaceae</taxon>
        <taxon>Fusarium</taxon>
        <taxon>Fusarium oxysporum species complex</taxon>
    </lineage>
</organism>
<accession>A0A0D2XL39</accession>
<protein>
    <submittedName>
        <fullName evidence="2">Uncharacterized protein</fullName>
    </submittedName>
</protein>
<reference evidence="3" key="1">
    <citation type="journal article" date="2012" name="Mol. Plant Microbe Interact.">
        <title>A highly conserved effector in Fusarium oxysporum is required for full virulence on Arabidopsis.</title>
        <authorList>
            <person name="Thatcher L.F."/>
            <person name="Gardiner D.M."/>
            <person name="Kazan K."/>
            <person name="Manners J."/>
        </authorList>
    </citation>
    <scope>NUCLEOTIDE SEQUENCE [LARGE SCALE GENOMIC DNA]</scope>
    <source>
        <strain evidence="3">Fo5176</strain>
    </source>
</reference>
<reference evidence="2" key="2">
    <citation type="submission" date="2025-08" db="UniProtKB">
        <authorList>
            <consortium name="EnsemblFungi"/>
        </authorList>
    </citation>
    <scope>IDENTIFICATION</scope>
    <source>
        <strain evidence="2">4287 / CBS 123668 / FGSC 9935 / NRRL 34936</strain>
    </source>
</reference>